<dbReference type="RefSeq" id="WP_201872041.1">
    <property type="nucleotide sequence ID" value="NZ_JAERRF010000003.1"/>
</dbReference>
<name>A0ABS1N7U3_9ACTN</name>
<evidence type="ECO:0000256" key="1">
    <source>
        <dbReference type="SAM" id="MobiDB-lite"/>
    </source>
</evidence>
<proteinExistence type="predicted"/>
<feature type="region of interest" description="Disordered" evidence="1">
    <location>
        <begin position="56"/>
        <end position="81"/>
    </location>
</feature>
<accession>A0ABS1N7U3</accession>
<gene>
    <name evidence="2" type="ORF">JK363_05640</name>
</gene>
<evidence type="ECO:0000313" key="2">
    <source>
        <dbReference type="EMBL" id="MBL1096155.1"/>
    </source>
</evidence>
<reference evidence="2 3" key="1">
    <citation type="submission" date="2021-01" db="EMBL/GenBank/DDBJ databases">
        <title>WGS of actinomycetes isolated from Thailand.</title>
        <authorList>
            <person name="Thawai C."/>
        </authorList>
    </citation>
    <scope>NUCLEOTIDE SEQUENCE [LARGE SCALE GENOMIC DNA]</scope>
    <source>
        <strain evidence="2 3">CA1R205</strain>
    </source>
</reference>
<dbReference type="Proteomes" id="UP000634229">
    <property type="component" value="Unassembled WGS sequence"/>
</dbReference>
<protein>
    <recommendedName>
        <fullName evidence="4">Lipoprotein</fullName>
    </recommendedName>
</protein>
<feature type="region of interest" description="Disordered" evidence="1">
    <location>
        <begin position="172"/>
        <end position="195"/>
    </location>
</feature>
<dbReference type="EMBL" id="JAERRF010000003">
    <property type="protein sequence ID" value="MBL1096155.1"/>
    <property type="molecule type" value="Genomic_DNA"/>
</dbReference>
<organism evidence="2 3">
    <name type="scientific">Streptomyces coffeae</name>
    <dbReference type="NCBI Taxonomy" id="621382"/>
    <lineage>
        <taxon>Bacteria</taxon>
        <taxon>Bacillati</taxon>
        <taxon>Actinomycetota</taxon>
        <taxon>Actinomycetes</taxon>
        <taxon>Kitasatosporales</taxon>
        <taxon>Streptomycetaceae</taxon>
        <taxon>Streptomyces</taxon>
    </lineage>
</organism>
<evidence type="ECO:0000313" key="3">
    <source>
        <dbReference type="Proteomes" id="UP000634229"/>
    </source>
</evidence>
<sequence length="195" mass="19965">MTHSTVQGPRRTLLRKVLPTIVAASIGAAGLVGCSGGSDSGGHDGTADKAGAAADTAAGKSALSRDTKVKDKDPGLKLKTTSGEFGTKAAAAADFPTWGTRWVVHQTPDTHSASTGMINQRAAGQDRIAADYQVDTGHKVCEDGACSTYMAHLTKPVNGFLSVVAVDISQDSLPDVPVQNGDQPPKPPQTGGTRC</sequence>
<comment type="caution">
    <text evidence="2">The sequence shown here is derived from an EMBL/GenBank/DDBJ whole genome shotgun (WGS) entry which is preliminary data.</text>
</comment>
<keyword evidence="3" id="KW-1185">Reference proteome</keyword>
<feature type="compositionally biased region" description="Basic and acidic residues" evidence="1">
    <location>
        <begin position="63"/>
        <end position="76"/>
    </location>
</feature>
<evidence type="ECO:0008006" key="4">
    <source>
        <dbReference type="Google" id="ProtNLM"/>
    </source>
</evidence>